<feature type="transmembrane region" description="Helical" evidence="1">
    <location>
        <begin position="63"/>
        <end position="86"/>
    </location>
</feature>
<proteinExistence type="predicted"/>
<feature type="transmembrane region" description="Helical" evidence="1">
    <location>
        <begin position="92"/>
        <end position="115"/>
    </location>
</feature>
<dbReference type="RefSeq" id="WP_010890858.1">
    <property type="nucleotide sequence ID" value="NC_001988.2"/>
</dbReference>
<dbReference type="AlphaFoldDB" id="Q97TD8"/>
<name>Q97TD8_CLOAB</name>
<accession>Q97TD8</accession>
<dbReference type="Proteomes" id="UP000000814">
    <property type="component" value="Plasmid pSOL1"/>
</dbReference>
<protein>
    <submittedName>
        <fullName evidence="2">Membrane protein</fullName>
    </submittedName>
</protein>
<keyword evidence="3" id="KW-1185">Reference proteome</keyword>
<reference evidence="2 3" key="1">
    <citation type="journal article" date="2001" name="J. Bacteriol.">
        <title>Genome sequence and comparative analysis of the solvent-producing bacterium Clostridium acetobutylicum.</title>
        <authorList>
            <person name="Nolling J."/>
            <person name="Breton G."/>
            <person name="Omelchenko M.V."/>
            <person name="Makarova K.S."/>
            <person name="Zeng Q."/>
            <person name="Gibson R."/>
            <person name="Lee H.M."/>
            <person name="Dubois J."/>
            <person name="Qiu D."/>
            <person name="Hitti J."/>
            <person name="Wolf Y.I."/>
            <person name="Tatusov R.L."/>
            <person name="Sabathe F."/>
            <person name="Doucette-Stamm L."/>
            <person name="Soucaille P."/>
            <person name="Daly M.J."/>
            <person name="Bennett G.N."/>
            <person name="Koonin E.V."/>
            <person name="Smith D.R."/>
        </authorList>
    </citation>
    <scope>NUCLEOTIDE SEQUENCE [LARGE SCALE GENOMIC DNA]</scope>
    <source>
        <strain evidence="3">ATCC 824 / DSM 792 / JCM 1419 / LMG 5710 / VKM B-1787</strain>
        <plasmid evidence="3">pSOL1</plasmid>
    </source>
</reference>
<evidence type="ECO:0000313" key="3">
    <source>
        <dbReference type="Proteomes" id="UP000000814"/>
    </source>
</evidence>
<feature type="transmembrane region" description="Helical" evidence="1">
    <location>
        <begin position="30"/>
        <end position="51"/>
    </location>
</feature>
<keyword evidence="1" id="KW-0472">Membrane</keyword>
<dbReference type="EMBL" id="AE001438">
    <property type="protein sequence ID" value="AAK76919.1"/>
    <property type="molecule type" value="Genomic_DNA"/>
</dbReference>
<evidence type="ECO:0000313" key="2">
    <source>
        <dbReference type="EMBL" id="AAK76919.1"/>
    </source>
</evidence>
<feature type="transmembrane region" description="Helical" evidence="1">
    <location>
        <begin position="122"/>
        <end position="138"/>
    </location>
</feature>
<keyword evidence="1" id="KW-1133">Transmembrane helix</keyword>
<geneLocation type="plasmid" evidence="2 3">
    <name>pSOL1</name>
</geneLocation>
<keyword evidence="2" id="KW-0614">Plasmid</keyword>
<organism evidence="2 3">
    <name type="scientific">Clostridium acetobutylicum (strain ATCC 824 / DSM 792 / JCM 1419 / IAM 19013 / LMG 5710 / NBRC 13948 / NRRL B-527 / VKM B-1787 / 2291 / W)</name>
    <dbReference type="NCBI Taxonomy" id="272562"/>
    <lineage>
        <taxon>Bacteria</taxon>
        <taxon>Bacillati</taxon>
        <taxon>Bacillota</taxon>
        <taxon>Clostridia</taxon>
        <taxon>Eubacteriales</taxon>
        <taxon>Clostridiaceae</taxon>
        <taxon>Clostridium</taxon>
    </lineage>
</organism>
<sequence>MYYIPILLTIIANVFYHIFQKSIPDNTNPIASLILTYGTALVGSIIIFIFYPKHNGFSASFKGLNWTSCALGASIILLELGFLLAYRAGWDVSLGAIVSNVAVTLVLVPIGILFFKENISMINLLGIPFCILGLILINK</sequence>
<dbReference type="PATRIC" id="fig|272562.8.peg.175"/>
<dbReference type="OrthoDB" id="2294582at2"/>
<dbReference type="KEGG" id="cac:CA_P0174"/>
<dbReference type="GeneID" id="45000399"/>
<dbReference type="HOGENOM" id="CLU_128193_0_0_9"/>
<keyword evidence="1" id="KW-0812">Transmembrane</keyword>
<evidence type="ECO:0000256" key="1">
    <source>
        <dbReference type="SAM" id="Phobius"/>
    </source>
</evidence>
<gene>
    <name evidence="2" type="ordered locus">CA_P0174</name>
</gene>